<dbReference type="InterPro" id="IPR002401">
    <property type="entry name" value="Cyt_P450_E_grp-I"/>
</dbReference>
<dbReference type="PRINTS" id="PR00385">
    <property type="entry name" value="P450"/>
</dbReference>
<keyword evidence="16" id="KW-1185">Reference proteome</keyword>
<sequence>MITLLLLGFGALSLYVYCKIKFKFAETIPCVEPLHPIFGNGLEFAQKNSYEIFKSLTRAYKDNKRIFKLCFGPYPVICPTHPDLIQKIMTEQASMDKPFVYDFMRVKHGLLTAQYDEWRVHRKALNPTFNTRILNSFIPIFTDCVAKMIANMQMHAGDEKPINILEFTSPCTLEMICRTSLGGKVLEREGKQEFIEKLEIILHNVGLRMFNANLYPDFVYKNTRFYKAEMEARKICYAFTDKVIREKRAKFEEKLRNTVDSNNNSTMGDENGNVVFADEEDDMLSYKKPQIFVDQLLTIPNDGKPFTHEEVTDHIYTMIAAGNETSATQAAHACLLLAMHPEVQERAAAEVCDLLADDVEYTHETLKQLEYLERVIKESQRLCPVAAVYGRKTIGTIELDEYVIPKGFILLLNVFALHRQKEYWGPNADKFDPDHFLPERVKARHPYAYLPFSGGPRGCIGSRYAMMSLKLMLSQILKNYRLTTDIPYEKMDFKFKVSMHLAPDAMDHNKTFSFLLLLLLQGSLQAKGSISPKVIELQQVLSSELQTLERSALITNPPHTLSPDVSALSRLRRLFHEFERQNQESITAILRVLALVDHTLENTIQDCEKVFHLPSLESANVLFRDVTRPLLLLVEELCQQISAKEFGQIESTLHSVEQAASLYRARLDETKRNMQIVSNELDHNMGTFSVSNKLDELFDQIYQLNATIRNSVQSAADSFLARQQTMSDAIATTTEKDDAMFVIVTNFMTFLKNETDLLVEDLTEQLDDWFNETANLINLVAEEMTIIPHTLMEAPIESFLQQESSLKCLAEYNNQKAVQKMWQGLERILQCFHVANDTERPFEMVQQLLNGAGGDVELTLEDISHCHQSTLHEAYDAKDYADMASCYEMSKSILEAMHEFVDSKMDEIYFHVEISMYYSELKMESCVYYRAREMMLEESEVNHRYRTCTENGEIEL</sequence>
<keyword evidence="9" id="KW-0492">Microsome</keyword>
<reference evidence="16" key="1">
    <citation type="submission" date="2013-03" db="EMBL/GenBank/DDBJ databases">
        <title>The Genome Sequence of Anopheles christyi ACHKN1017.</title>
        <authorList>
            <consortium name="The Broad Institute Genomics Platform"/>
            <person name="Neafsey D.E."/>
            <person name="Besansky N."/>
            <person name="Walker B."/>
            <person name="Young S.K."/>
            <person name="Zeng Q."/>
            <person name="Gargeya S."/>
            <person name="Fitzgerald M."/>
            <person name="Haas B."/>
            <person name="Abouelleil A."/>
            <person name="Allen A.W."/>
            <person name="Alvarado L."/>
            <person name="Arachchi H.M."/>
            <person name="Berlin A.M."/>
            <person name="Chapman S.B."/>
            <person name="Gainer-Dewar J."/>
            <person name="Goldberg J."/>
            <person name="Griggs A."/>
            <person name="Gujja S."/>
            <person name="Hansen M."/>
            <person name="Howarth C."/>
            <person name="Imamovic A."/>
            <person name="Ireland A."/>
            <person name="Larimer J."/>
            <person name="McCowan C."/>
            <person name="Murphy C."/>
            <person name="Pearson M."/>
            <person name="Poon T.W."/>
            <person name="Priest M."/>
            <person name="Roberts A."/>
            <person name="Saif S."/>
            <person name="Shea T."/>
            <person name="Sisk P."/>
            <person name="Sykes S."/>
            <person name="Wortman J."/>
            <person name="Nusbaum C."/>
            <person name="Birren B."/>
        </authorList>
    </citation>
    <scope>NUCLEOTIDE SEQUENCE [LARGE SCALE GENOMIC DNA]</scope>
    <source>
        <strain evidence="16">ACHKN1017</strain>
    </source>
</reference>
<dbReference type="GO" id="GO:0005506">
    <property type="term" value="F:iron ion binding"/>
    <property type="evidence" value="ECO:0007669"/>
    <property type="project" value="InterPro"/>
</dbReference>
<evidence type="ECO:0000256" key="6">
    <source>
        <dbReference type="ARBA" id="ARBA00022617"/>
    </source>
</evidence>
<dbReference type="InterPro" id="IPR050196">
    <property type="entry name" value="Cytochrome_P450_Monoox"/>
</dbReference>
<comment type="cofactor">
    <cofactor evidence="1 14">
        <name>heme</name>
        <dbReference type="ChEBI" id="CHEBI:30413"/>
    </cofactor>
</comment>
<dbReference type="CDD" id="cd11057">
    <property type="entry name" value="CYP313-like"/>
    <property type="match status" value="1"/>
</dbReference>
<dbReference type="PANTHER" id="PTHR24291">
    <property type="entry name" value="CYTOCHROME P450 FAMILY 4"/>
    <property type="match status" value="1"/>
</dbReference>
<evidence type="ECO:0000256" key="8">
    <source>
        <dbReference type="ARBA" id="ARBA00022824"/>
    </source>
</evidence>
<evidence type="ECO:0000256" key="5">
    <source>
        <dbReference type="ARBA" id="ARBA00010617"/>
    </source>
</evidence>
<dbReference type="PANTHER" id="PTHR24291:SF189">
    <property type="entry name" value="CYTOCHROME P450 4C3-RELATED"/>
    <property type="match status" value="1"/>
</dbReference>
<dbReference type="FunFam" id="1.10.630.10:FF:000035">
    <property type="entry name" value="CYtochrome P450 family"/>
    <property type="match status" value="1"/>
</dbReference>
<dbReference type="VEuPathDB" id="VectorBase:ACHR004374"/>
<evidence type="ECO:0000256" key="3">
    <source>
        <dbReference type="ARBA" id="ARBA00004174"/>
    </source>
</evidence>
<keyword evidence="13" id="KW-0472">Membrane</keyword>
<organism evidence="15 16">
    <name type="scientific">Anopheles christyi</name>
    <dbReference type="NCBI Taxonomy" id="43041"/>
    <lineage>
        <taxon>Eukaryota</taxon>
        <taxon>Metazoa</taxon>
        <taxon>Ecdysozoa</taxon>
        <taxon>Arthropoda</taxon>
        <taxon>Hexapoda</taxon>
        <taxon>Insecta</taxon>
        <taxon>Pterygota</taxon>
        <taxon>Neoptera</taxon>
        <taxon>Endopterygota</taxon>
        <taxon>Diptera</taxon>
        <taxon>Nematocera</taxon>
        <taxon>Culicoidea</taxon>
        <taxon>Culicidae</taxon>
        <taxon>Anophelinae</taxon>
        <taxon>Anopheles</taxon>
    </lineage>
</organism>
<evidence type="ECO:0000256" key="9">
    <source>
        <dbReference type="ARBA" id="ARBA00022848"/>
    </source>
</evidence>
<dbReference type="InterPro" id="IPR017972">
    <property type="entry name" value="Cyt_P450_CS"/>
</dbReference>
<evidence type="ECO:0000256" key="1">
    <source>
        <dbReference type="ARBA" id="ARBA00001971"/>
    </source>
</evidence>
<feature type="binding site" description="axial binding residue" evidence="14">
    <location>
        <position position="459"/>
    </location>
    <ligand>
        <name>heme</name>
        <dbReference type="ChEBI" id="CHEBI:30413"/>
    </ligand>
    <ligandPart>
        <name>Fe</name>
        <dbReference type="ChEBI" id="CHEBI:18248"/>
    </ligandPart>
</feature>
<evidence type="ECO:0008006" key="17">
    <source>
        <dbReference type="Google" id="ProtNLM"/>
    </source>
</evidence>
<evidence type="ECO:0000256" key="2">
    <source>
        <dbReference type="ARBA" id="ARBA00003690"/>
    </source>
</evidence>
<keyword evidence="8" id="KW-0256">Endoplasmic reticulum</keyword>
<dbReference type="PROSITE" id="PS00086">
    <property type="entry name" value="CYTOCHROME_P450"/>
    <property type="match status" value="1"/>
</dbReference>
<dbReference type="EnsemblMetazoa" id="ACHR004374-RA">
    <property type="protein sequence ID" value="ACHR004374-PA"/>
    <property type="gene ID" value="ACHR004374"/>
</dbReference>
<keyword evidence="10" id="KW-0560">Oxidoreductase</keyword>
<dbReference type="GO" id="GO:0004497">
    <property type="term" value="F:monooxygenase activity"/>
    <property type="evidence" value="ECO:0007669"/>
    <property type="project" value="UniProtKB-KW"/>
</dbReference>
<evidence type="ECO:0000256" key="4">
    <source>
        <dbReference type="ARBA" id="ARBA00004406"/>
    </source>
</evidence>
<comment type="subcellular location">
    <subcellularLocation>
        <location evidence="4">Endoplasmic reticulum membrane</location>
        <topology evidence="4">Peripheral membrane protein</topology>
    </subcellularLocation>
    <subcellularLocation>
        <location evidence="3">Microsome membrane</location>
        <topology evidence="3">Peripheral membrane protein</topology>
    </subcellularLocation>
</comment>
<dbReference type="AlphaFoldDB" id="A0A182K0U0"/>
<evidence type="ECO:0000313" key="16">
    <source>
        <dbReference type="Proteomes" id="UP000075881"/>
    </source>
</evidence>
<dbReference type="GO" id="GO:0020037">
    <property type="term" value="F:heme binding"/>
    <property type="evidence" value="ECO:0007669"/>
    <property type="project" value="InterPro"/>
</dbReference>
<dbReference type="GO" id="GO:0005789">
    <property type="term" value="C:endoplasmic reticulum membrane"/>
    <property type="evidence" value="ECO:0007669"/>
    <property type="project" value="UniProtKB-SubCell"/>
</dbReference>
<dbReference type="InterPro" id="IPR001128">
    <property type="entry name" value="Cyt_P450"/>
</dbReference>
<keyword evidence="6 14" id="KW-0349">Heme</keyword>
<dbReference type="SUPFAM" id="SSF48264">
    <property type="entry name" value="Cytochrome P450"/>
    <property type="match status" value="1"/>
</dbReference>
<evidence type="ECO:0000256" key="12">
    <source>
        <dbReference type="ARBA" id="ARBA00023033"/>
    </source>
</evidence>
<comment type="similarity">
    <text evidence="5">Belongs to the cytochrome P450 family.</text>
</comment>
<evidence type="ECO:0000313" key="15">
    <source>
        <dbReference type="EnsemblMetazoa" id="ACHR004374-PA"/>
    </source>
</evidence>
<evidence type="ECO:0000256" key="14">
    <source>
        <dbReference type="PIRSR" id="PIRSR602401-1"/>
    </source>
</evidence>
<evidence type="ECO:0000256" key="13">
    <source>
        <dbReference type="ARBA" id="ARBA00023136"/>
    </source>
</evidence>
<dbReference type="Pfam" id="PF00067">
    <property type="entry name" value="p450"/>
    <property type="match status" value="1"/>
</dbReference>
<keyword evidence="7 14" id="KW-0479">Metal-binding</keyword>
<evidence type="ECO:0000256" key="7">
    <source>
        <dbReference type="ARBA" id="ARBA00022723"/>
    </source>
</evidence>
<evidence type="ECO:0000256" key="10">
    <source>
        <dbReference type="ARBA" id="ARBA00023002"/>
    </source>
</evidence>
<dbReference type="GO" id="GO:0016705">
    <property type="term" value="F:oxidoreductase activity, acting on paired donors, with incorporation or reduction of molecular oxygen"/>
    <property type="evidence" value="ECO:0007669"/>
    <property type="project" value="InterPro"/>
</dbReference>
<keyword evidence="11 14" id="KW-0408">Iron</keyword>
<comment type="function">
    <text evidence="2">May be involved in the metabolism of insect hormones and in the breakdown of synthetic insecticides.</text>
</comment>
<dbReference type="InterPro" id="IPR036396">
    <property type="entry name" value="Cyt_P450_sf"/>
</dbReference>
<proteinExistence type="inferred from homology"/>
<reference evidence="15" key="2">
    <citation type="submission" date="2020-05" db="UniProtKB">
        <authorList>
            <consortium name="EnsemblMetazoa"/>
        </authorList>
    </citation>
    <scope>IDENTIFICATION</scope>
    <source>
        <strain evidence="15">ACHKN1017</strain>
    </source>
</reference>
<protein>
    <recommendedName>
        <fullName evidence="17">Cytochrome P450</fullName>
    </recommendedName>
</protein>
<dbReference type="Proteomes" id="UP000075881">
    <property type="component" value="Unassembled WGS sequence"/>
</dbReference>
<name>A0A182K0U0_9DIPT</name>
<accession>A0A182K0U0</accession>
<dbReference type="PRINTS" id="PR00463">
    <property type="entry name" value="EP450I"/>
</dbReference>
<evidence type="ECO:0000256" key="11">
    <source>
        <dbReference type="ARBA" id="ARBA00023004"/>
    </source>
</evidence>
<dbReference type="STRING" id="43041.A0A182K0U0"/>
<keyword evidence="12" id="KW-0503">Monooxygenase</keyword>
<dbReference type="Gene3D" id="1.10.630.10">
    <property type="entry name" value="Cytochrome P450"/>
    <property type="match status" value="1"/>
</dbReference>